<dbReference type="GO" id="GO:0004175">
    <property type="term" value="F:endopeptidase activity"/>
    <property type="evidence" value="ECO:0007669"/>
    <property type="project" value="UniProtKB-ARBA"/>
</dbReference>
<accession>A0A517QJH2</accession>
<feature type="transmembrane region" description="Helical" evidence="1">
    <location>
        <begin position="231"/>
        <end position="252"/>
    </location>
</feature>
<dbReference type="GO" id="GO:0006508">
    <property type="term" value="P:proteolysis"/>
    <property type="evidence" value="ECO:0007669"/>
    <property type="project" value="UniProtKB-KW"/>
</dbReference>
<feature type="transmembrane region" description="Helical" evidence="1">
    <location>
        <begin position="140"/>
        <end position="157"/>
    </location>
</feature>
<keyword evidence="3" id="KW-0378">Hydrolase</keyword>
<dbReference type="GO" id="GO:0080120">
    <property type="term" value="P:CAAX-box protein maturation"/>
    <property type="evidence" value="ECO:0007669"/>
    <property type="project" value="UniProtKB-ARBA"/>
</dbReference>
<dbReference type="OrthoDB" id="265207at2"/>
<name>A0A517QJH2_9PLAN</name>
<dbReference type="KEGG" id="tpol:Mal48_10280"/>
<evidence type="ECO:0000256" key="1">
    <source>
        <dbReference type="SAM" id="Phobius"/>
    </source>
</evidence>
<sequence length="257" mass="28558">MDHHRHHDRHHGVTSTNESRSGELAALGFAICFPSILTFAYFVLFAGHPVSAPVYGIGKVIQFGFPAVWVFLVLREKIPRMGLKLSGEKNYWLRLGAGFGLAVSGLMIALALFWLKPSGFLDAPVIAIQGKIADMRVDSLSAYVVVSVFYCVCHSLLEEYYWRWFVFKRLQTFVSIPVAILVSSLGFMAHHVIVLAMFFGWSSPATYLFSLCIAVGGAVWAWMYERSGAIYAPWLSHALVDAGIFLLGYLLAGELLM</sequence>
<evidence type="ECO:0000313" key="3">
    <source>
        <dbReference type="EMBL" id="QDT31792.1"/>
    </source>
</evidence>
<feature type="transmembrane region" description="Helical" evidence="1">
    <location>
        <begin position="24"/>
        <end position="46"/>
    </location>
</feature>
<proteinExistence type="predicted"/>
<protein>
    <submittedName>
        <fullName evidence="3">CAAX amino terminal protease self-immunity</fullName>
    </submittedName>
</protein>
<gene>
    <name evidence="3" type="ORF">Mal48_10280</name>
</gene>
<organism evidence="3 4">
    <name type="scientific">Thalassoglobus polymorphus</name>
    <dbReference type="NCBI Taxonomy" id="2527994"/>
    <lineage>
        <taxon>Bacteria</taxon>
        <taxon>Pseudomonadati</taxon>
        <taxon>Planctomycetota</taxon>
        <taxon>Planctomycetia</taxon>
        <taxon>Planctomycetales</taxon>
        <taxon>Planctomycetaceae</taxon>
        <taxon>Thalassoglobus</taxon>
    </lineage>
</organism>
<dbReference type="RefSeq" id="WP_145196639.1">
    <property type="nucleotide sequence ID" value="NZ_CP036267.1"/>
</dbReference>
<dbReference type="Proteomes" id="UP000315724">
    <property type="component" value="Chromosome"/>
</dbReference>
<feature type="transmembrane region" description="Helical" evidence="1">
    <location>
        <begin position="205"/>
        <end position="224"/>
    </location>
</feature>
<dbReference type="EMBL" id="CP036267">
    <property type="protein sequence ID" value="QDT31792.1"/>
    <property type="molecule type" value="Genomic_DNA"/>
</dbReference>
<keyword evidence="3" id="KW-0645">Protease</keyword>
<dbReference type="AlphaFoldDB" id="A0A517QJH2"/>
<feature type="transmembrane region" description="Helical" evidence="1">
    <location>
        <begin position="52"/>
        <end position="74"/>
    </location>
</feature>
<evidence type="ECO:0000259" key="2">
    <source>
        <dbReference type="Pfam" id="PF02517"/>
    </source>
</evidence>
<keyword evidence="1" id="KW-1133">Transmembrane helix</keyword>
<keyword evidence="4" id="KW-1185">Reference proteome</keyword>
<dbReference type="InterPro" id="IPR003675">
    <property type="entry name" value="Rce1/LyrA-like_dom"/>
</dbReference>
<reference evidence="3 4" key="1">
    <citation type="submission" date="2019-02" db="EMBL/GenBank/DDBJ databases">
        <title>Deep-cultivation of Planctomycetes and their phenomic and genomic characterization uncovers novel biology.</title>
        <authorList>
            <person name="Wiegand S."/>
            <person name="Jogler M."/>
            <person name="Boedeker C."/>
            <person name="Pinto D."/>
            <person name="Vollmers J."/>
            <person name="Rivas-Marin E."/>
            <person name="Kohn T."/>
            <person name="Peeters S.H."/>
            <person name="Heuer A."/>
            <person name="Rast P."/>
            <person name="Oberbeckmann S."/>
            <person name="Bunk B."/>
            <person name="Jeske O."/>
            <person name="Meyerdierks A."/>
            <person name="Storesund J.E."/>
            <person name="Kallscheuer N."/>
            <person name="Luecker S."/>
            <person name="Lage O.M."/>
            <person name="Pohl T."/>
            <person name="Merkel B.J."/>
            <person name="Hornburger P."/>
            <person name="Mueller R.-W."/>
            <person name="Bruemmer F."/>
            <person name="Labrenz M."/>
            <person name="Spormann A.M."/>
            <person name="Op den Camp H."/>
            <person name="Overmann J."/>
            <person name="Amann R."/>
            <person name="Jetten M.S.M."/>
            <person name="Mascher T."/>
            <person name="Medema M.H."/>
            <person name="Devos D.P."/>
            <person name="Kaster A.-K."/>
            <person name="Ovreas L."/>
            <person name="Rohde M."/>
            <person name="Galperin M.Y."/>
            <person name="Jogler C."/>
        </authorList>
    </citation>
    <scope>NUCLEOTIDE SEQUENCE [LARGE SCALE GENOMIC DNA]</scope>
    <source>
        <strain evidence="3 4">Mal48</strain>
    </source>
</reference>
<keyword evidence="1" id="KW-0472">Membrane</keyword>
<feature type="domain" description="CAAX prenyl protease 2/Lysostaphin resistance protein A-like" evidence="2">
    <location>
        <begin position="143"/>
        <end position="242"/>
    </location>
</feature>
<feature type="transmembrane region" description="Helical" evidence="1">
    <location>
        <begin position="95"/>
        <end position="115"/>
    </location>
</feature>
<evidence type="ECO:0000313" key="4">
    <source>
        <dbReference type="Proteomes" id="UP000315724"/>
    </source>
</evidence>
<feature type="transmembrane region" description="Helical" evidence="1">
    <location>
        <begin position="178"/>
        <end position="199"/>
    </location>
</feature>
<dbReference type="Pfam" id="PF02517">
    <property type="entry name" value="Rce1-like"/>
    <property type="match status" value="1"/>
</dbReference>
<keyword evidence="1" id="KW-0812">Transmembrane</keyword>